<dbReference type="EMBL" id="FZOW01000013">
    <property type="protein sequence ID" value="SNT29777.1"/>
    <property type="molecule type" value="Genomic_DNA"/>
</dbReference>
<proteinExistence type="inferred from homology"/>
<dbReference type="SUPFAM" id="SSF53822">
    <property type="entry name" value="Periplasmic binding protein-like I"/>
    <property type="match status" value="1"/>
</dbReference>
<name>A0A239LGJ2_9NOCA</name>
<dbReference type="RefSeq" id="WP_089249706.1">
    <property type="nucleotide sequence ID" value="NZ_FZOW01000013.1"/>
</dbReference>
<evidence type="ECO:0000259" key="3">
    <source>
        <dbReference type="Pfam" id="PF13458"/>
    </source>
</evidence>
<dbReference type="Proteomes" id="UP000198327">
    <property type="component" value="Unassembled WGS sequence"/>
</dbReference>
<gene>
    <name evidence="4" type="ORF">SAMN05421642_11356</name>
</gene>
<dbReference type="PANTHER" id="PTHR47628:SF1">
    <property type="entry name" value="ALIPHATIC AMIDASE EXPRESSION-REGULATING PROTEIN"/>
    <property type="match status" value="1"/>
</dbReference>
<evidence type="ECO:0000313" key="5">
    <source>
        <dbReference type="Proteomes" id="UP000198327"/>
    </source>
</evidence>
<reference evidence="5" key="1">
    <citation type="submission" date="2017-06" db="EMBL/GenBank/DDBJ databases">
        <authorList>
            <person name="Varghese N."/>
            <person name="Submissions S."/>
        </authorList>
    </citation>
    <scope>NUCLEOTIDE SEQUENCE [LARGE SCALE GENOMIC DNA]</scope>
    <source>
        <strain evidence="5">JCM 23211</strain>
    </source>
</reference>
<protein>
    <submittedName>
        <fullName evidence="4">ABC-type branched-chain amino acid transport system, substrate-binding protein</fullName>
    </submittedName>
</protein>
<evidence type="ECO:0000313" key="4">
    <source>
        <dbReference type="EMBL" id="SNT29777.1"/>
    </source>
</evidence>
<accession>A0A239LGJ2</accession>
<feature type="domain" description="Leucine-binding protein" evidence="3">
    <location>
        <begin position="17"/>
        <end position="349"/>
    </location>
</feature>
<evidence type="ECO:0000256" key="2">
    <source>
        <dbReference type="ARBA" id="ARBA00022729"/>
    </source>
</evidence>
<dbReference type="Gene3D" id="3.40.50.2300">
    <property type="match status" value="2"/>
</dbReference>
<keyword evidence="5" id="KW-1185">Reference proteome</keyword>
<dbReference type="Pfam" id="PF13458">
    <property type="entry name" value="Peripla_BP_6"/>
    <property type="match status" value="1"/>
</dbReference>
<evidence type="ECO:0000256" key="1">
    <source>
        <dbReference type="ARBA" id="ARBA00010062"/>
    </source>
</evidence>
<dbReference type="OrthoDB" id="7337537at2"/>
<dbReference type="PANTHER" id="PTHR47628">
    <property type="match status" value="1"/>
</dbReference>
<comment type="similarity">
    <text evidence="1">Belongs to the leucine-binding protein family.</text>
</comment>
<dbReference type="InterPro" id="IPR028082">
    <property type="entry name" value="Peripla_BP_I"/>
</dbReference>
<dbReference type="CDD" id="cd06358">
    <property type="entry name" value="PBP1_NHase"/>
    <property type="match status" value="1"/>
</dbReference>
<dbReference type="AlphaFoldDB" id="A0A239LGJ2"/>
<organism evidence="4 5">
    <name type="scientific">Rhodococcoides kyotonense</name>
    <dbReference type="NCBI Taxonomy" id="398843"/>
    <lineage>
        <taxon>Bacteria</taxon>
        <taxon>Bacillati</taxon>
        <taxon>Actinomycetota</taxon>
        <taxon>Actinomycetes</taxon>
        <taxon>Mycobacteriales</taxon>
        <taxon>Nocardiaceae</taxon>
        <taxon>Rhodococcoides</taxon>
    </lineage>
</organism>
<keyword evidence="2" id="KW-0732">Signal</keyword>
<sequence length="359" mass="38365">MATTPTEPTGDGDRFGVGVAIPMQGAGGIFGPSCRSTVELAVHEINSAGGILGREVELVVLDAGRSPRMVARELDGLIRQGYVHAVTGWHTSLVRDAIVAAVAGRIPYIFTALHEGLPTQDVVTVGEVPTTQVAPALAWLCDNFAVPNWSIVGNDYVWPRFSSGFVENIAPSLGITVSSLGFASFGDEPAISALLDTIERESPDAVAMFLVGQDAVLFNREFARRGLDRDILRYSPLMDESMLMGSGIDGTANLYSSAGYFRSIVSANTLDLQSRYAAFHGPFAPTLNNTAESCYEGMLTLAHLVSRAQSTDMTSIKASIGGLAYDGPRGVMQYQGAQGFHDIYLARADGYDFEVLSRI</sequence>
<dbReference type="InterPro" id="IPR028081">
    <property type="entry name" value="Leu-bd"/>
</dbReference>